<accession>A0A9N7NXY1</accession>
<dbReference type="GO" id="GO:0003677">
    <property type="term" value="F:DNA binding"/>
    <property type="evidence" value="ECO:0007669"/>
    <property type="project" value="UniProtKB-KW"/>
</dbReference>
<reference evidence="8" key="1">
    <citation type="submission" date="2019-12" db="EMBL/GenBank/DDBJ databases">
        <authorList>
            <person name="Scholes J."/>
        </authorList>
    </citation>
    <scope>NUCLEOTIDE SEQUENCE</scope>
</reference>
<dbReference type="EMBL" id="CACSLK010031421">
    <property type="protein sequence ID" value="CAA0839414.1"/>
    <property type="molecule type" value="Genomic_DNA"/>
</dbReference>
<evidence type="ECO:0000256" key="5">
    <source>
        <dbReference type="ARBA" id="ARBA00023163"/>
    </source>
</evidence>
<keyword evidence="1" id="KW-0217">Developmental protein</keyword>
<evidence type="ECO:0000313" key="8">
    <source>
        <dbReference type="EMBL" id="CAA0839414.1"/>
    </source>
</evidence>
<dbReference type="Proteomes" id="UP001153555">
    <property type="component" value="Unassembled WGS sequence"/>
</dbReference>
<dbReference type="OrthoDB" id="670226at2759"/>
<evidence type="ECO:0000256" key="4">
    <source>
        <dbReference type="ARBA" id="ARBA00023155"/>
    </source>
</evidence>
<feature type="non-terminal residue" evidence="8">
    <location>
        <position position="58"/>
    </location>
</feature>
<comment type="caution">
    <text evidence="8">The sequence shown here is derived from an EMBL/GenBank/DDBJ whole genome shotgun (WGS) entry which is preliminary data.</text>
</comment>
<evidence type="ECO:0000313" key="9">
    <source>
        <dbReference type="Proteomes" id="UP001153555"/>
    </source>
</evidence>
<evidence type="ECO:0000256" key="7">
    <source>
        <dbReference type="ARBA" id="ARBA00024040"/>
    </source>
</evidence>
<keyword evidence="2" id="KW-0805">Transcription regulation</keyword>
<dbReference type="AlphaFoldDB" id="A0A9N7NXY1"/>
<dbReference type="GO" id="GO:0003700">
    <property type="term" value="F:DNA-binding transcription factor activity"/>
    <property type="evidence" value="ECO:0007669"/>
    <property type="project" value="InterPro"/>
</dbReference>
<protein>
    <submittedName>
        <fullName evidence="8">WUSCHEL-related homeobox 11</fullName>
    </submittedName>
</protein>
<gene>
    <name evidence="8" type="ORF">SHERM_05982</name>
</gene>
<keyword evidence="3 8" id="KW-0238">DNA-binding</keyword>
<dbReference type="InterPro" id="IPR044558">
    <property type="entry name" value="WOX11-like"/>
</dbReference>
<dbReference type="PANTHER" id="PTHR46998">
    <property type="entry name" value="WUSCHEL-RELATED HOMEOBOX 11"/>
    <property type="match status" value="1"/>
</dbReference>
<evidence type="ECO:0000256" key="3">
    <source>
        <dbReference type="ARBA" id="ARBA00023125"/>
    </source>
</evidence>
<organism evidence="8 9">
    <name type="scientific">Striga hermonthica</name>
    <name type="common">Purple witchweed</name>
    <name type="synonym">Buchnera hermonthica</name>
    <dbReference type="NCBI Taxonomy" id="68872"/>
    <lineage>
        <taxon>Eukaryota</taxon>
        <taxon>Viridiplantae</taxon>
        <taxon>Streptophyta</taxon>
        <taxon>Embryophyta</taxon>
        <taxon>Tracheophyta</taxon>
        <taxon>Spermatophyta</taxon>
        <taxon>Magnoliopsida</taxon>
        <taxon>eudicotyledons</taxon>
        <taxon>Gunneridae</taxon>
        <taxon>Pentapetalae</taxon>
        <taxon>asterids</taxon>
        <taxon>lamiids</taxon>
        <taxon>Lamiales</taxon>
        <taxon>Orobanchaceae</taxon>
        <taxon>Buchnereae</taxon>
        <taxon>Striga</taxon>
    </lineage>
</organism>
<keyword evidence="6" id="KW-0539">Nucleus</keyword>
<proteinExistence type="inferred from homology"/>
<dbReference type="PANTHER" id="PTHR46998:SF2">
    <property type="entry name" value="WUSCHEL-RELATED HOMEOBOX 11"/>
    <property type="match status" value="1"/>
</dbReference>
<dbReference type="GO" id="GO:0048830">
    <property type="term" value="P:adventitious root development"/>
    <property type="evidence" value="ECO:0007669"/>
    <property type="project" value="InterPro"/>
</dbReference>
<keyword evidence="5" id="KW-0804">Transcription</keyword>
<evidence type="ECO:0000256" key="6">
    <source>
        <dbReference type="ARBA" id="ARBA00023242"/>
    </source>
</evidence>
<comment type="similarity">
    <text evidence="7">Belongs to the WUS homeobox family.</text>
</comment>
<keyword evidence="4 8" id="KW-0371">Homeobox</keyword>
<keyword evidence="9" id="KW-1185">Reference proteome</keyword>
<evidence type="ECO:0000256" key="1">
    <source>
        <dbReference type="ARBA" id="ARBA00022473"/>
    </source>
</evidence>
<evidence type="ECO:0000256" key="2">
    <source>
        <dbReference type="ARBA" id="ARBA00023015"/>
    </source>
</evidence>
<name>A0A9N7NXY1_STRHE</name>
<sequence>VITVYINGVATEVERGAVNMKAMFGGDFVMYHSSGVPVEVNEYGYVVQGLQHGESYFI</sequence>
<feature type="non-terminal residue" evidence="8">
    <location>
        <position position="1"/>
    </location>
</feature>